<dbReference type="SUPFAM" id="SSF53850">
    <property type="entry name" value="Periplasmic binding protein-like II"/>
    <property type="match status" value="1"/>
</dbReference>
<comment type="function">
    <text evidence="1">Responsible for the formation of the pyrimidine heterocycle in the thiamine biosynthesis pathway. Catalyzes the formation of hydroxymethylpyrimidine phosphate (HMP-P) from histidine and pyridoxal phosphate (PLP). The protein uses PLP and the active site histidine to form HMP-P, generating an inactive enzyme. The enzyme can only undergo a single turnover, which suggests it is a suicide enzyme.</text>
</comment>
<dbReference type="PANTHER" id="PTHR31528:SF1">
    <property type="entry name" value="4-AMINO-5-HYDROXYMETHYL-2-METHYLPYRIMIDINE PHOSPHATE SYNTHASE THI11-RELATED"/>
    <property type="match status" value="1"/>
</dbReference>
<evidence type="ECO:0000256" key="1">
    <source>
        <dbReference type="ARBA" id="ARBA00003469"/>
    </source>
</evidence>
<dbReference type="InterPro" id="IPR027939">
    <property type="entry name" value="NMT1/THI5"/>
</dbReference>
<evidence type="ECO:0000256" key="4">
    <source>
        <dbReference type="ARBA" id="ARBA00011738"/>
    </source>
</evidence>
<feature type="signal peptide" evidence="12">
    <location>
        <begin position="1"/>
        <end position="24"/>
    </location>
</feature>
<dbReference type="SMART" id="SM00062">
    <property type="entry name" value="PBPb"/>
    <property type="match status" value="1"/>
</dbReference>
<dbReference type="GO" id="GO:0016740">
    <property type="term" value="F:transferase activity"/>
    <property type="evidence" value="ECO:0007669"/>
    <property type="project" value="UniProtKB-KW"/>
</dbReference>
<evidence type="ECO:0000256" key="9">
    <source>
        <dbReference type="ARBA" id="ARBA00023004"/>
    </source>
</evidence>
<evidence type="ECO:0000256" key="7">
    <source>
        <dbReference type="ARBA" id="ARBA00022898"/>
    </source>
</evidence>
<keyword evidence="15" id="KW-1185">Reference proteome</keyword>
<evidence type="ECO:0000256" key="3">
    <source>
        <dbReference type="ARBA" id="ARBA00009406"/>
    </source>
</evidence>
<dbReference type="PANTHER" id="PTHR31528">
    <property type="entry name" value="4-AMINO-5-HYDROXYMETHYL-2-METHYLPYRIMIDINE PHOSPHATE SYNTHASE THI11-RELATED"/>
    <property type="match status" value="1"/>
</dbReference>
<dbReference type="GO" id="GO:0046872">
    <property type="term" value="F:metal ion binding"/>
    <property type="evidence" value="ECO:0007669"/>
    <property type="project" value="UniProtKB-KW"/>
</dbReference>
<protein>
    <recommendedName>
        <fullName evidence="10">Thiamine pyrimidine synthase</fullName>
    </recommendedName>
</protein>
<keyword evidence="8" id="KW-0784">Thiamine biosynthesis</keyword>
<evidence type="ECO:0000256" key="11">
    <source>
        <dbReference type="ARBA" id="ARBA00048179"/>
    </source>
</evidence>
<proteinExistence type="inferred from homology"/>
<keyword evidence="7" id="KW-0663">Pyridoxal phosphate</keyword>
<comment type="catalytic activity">
    <reaction evidence="11">
        <text>N(6)-(pyridoxal phosphate)-L-lysyl-[4-amino-5-hydroxymethyl-2-methylpyrimidine phosphate synthase] + L-histidyl-[4-amino-5-hydroxymethyl-2-methylpyrimidine phosphate synthase] + 2 Fe(3+) + 4 H2O = L-lysyl-[4-amino-5-hydroxymethyl-2-methylpyrimidine phosphate synthase] + (2S)-2-amino-5-hydroxy-4-oxopentanoyl-[4-amino-5-hydroxymethyl-2-methylpyrimidine phosphate synthase] + 4-amino-2-methyl-5-(phosphooxymethyl)pyrimidine + 3-oxopropanoate + 2 Fe(2+) + 2 H(+)</text>
        <dbReference type="Rhea" id="RHEA:65756"/>
        <dbReference type="Rhea" id="RHEA-COMP:16892"/>
        <dbReference type="Rhea" id="RHEA-COMP:16893"/>
        <dbReference type="Rhea" id="RHEA-COMP:16894"/>
        <dbReference type="Rhea" id="RHEA-COMP:16895"/>
        <dbReference type="ChEBI" id="CHEBI:15377"/>
        <dbReference type="ChEBI" id="CHEBI:15378"/>
        <dbReference type="ChEBI" id="CHEBI:29033"/>
        <dbReference type="ChEBI" id="CHEBI:29034"/>
        <dbReference type="ChEBI" id="CHEBI:29969"/>
        <dbReference type="ChEBI" id="CHEBI:29979"/>
        <dbReference type="ChEBI" id="CHEBI:33190"/>
        <dbReference type="ChEBI" id="CHEBI:58354"/>
        <dbReference type="ChEBI" id="CHEBI:143915"/>
        <dbReference type="ChEBI" id="CHEBI:157692"/>
    </reaction>
    <physiologicalReaction direction="left-to-right" evidence="11">
        <dbReference type="Rhea" id="RHEA:65757"/>
    </physiologicalReaction>
</comment>
<dbReference type="Proteomes" id="UP000184363">
    <property type="component" value="Unassembled WGS sequence"/>
</dbReference>
<comment type="pathway">
    <text evidence="2">Cofactor biosynthesis; thiamine diphosphate biosynthesis.</text>
</comment>
<evidence type="ECO:0000313" key="14">
    <source>
        <dbReference type="EMBL" id="SHK65031.1"/>
    </source>
</evidence>
<dbReference type="AlphaFoldDB" id="A0A1M6U794"/>
<dbReference type="STRING" id="1848.SAMN05443637_109181"/>
<comment type="similarity">
    <text evidence="3">Belongs to the NMT1/THI5 family.</text>
</comment>
<dbReference type="Gene3D" id="3.40.190.10">
    <property type="entry name" value="Periplasmic binding protein-like II"/>
    <property type="match status" value="2"/>
</dbReference>
<evidence type="ECO:0000256" key="10">
    <source>
        <dbReference type="ARBA" id="ARBA00033171"/>
    </source>
</evidence>
<dbReference type="InterPro" id="IPR015168">
    <property type="entry name" value="SsuA/THI5"/>
</dbReference>
<evidence type="ECO:0000256" key="5">
    <source>
        <dbReference type="ARBA" id="ARBA00022679"/>
    </source>
</evidence>
<keyword evidence="6" id="KW-0479">Metal-binding</keyword>
<evidence type="ECO:0000256" key="2">
    <source>
        <dbReference type="ARBA" id="ARBA00004948"/>
    </source>
</evidence>
<dbReference type="GO" id="GO:0009228">
    <property type="term" value="P:thiamine biosynthetic process"/>
    <property type="evidence" value="ECO:0007669"/>
    <property type="project" value="UniProtKB-KW"/>
</dbReference>
<dbReference type="RefSeq" id="WP_073457478.1">
    <property type="nucleotide sequence ID" value="NZ_CALGVN010000044.1"/>
</dbReference>
<keyword evidence="12" id="KW-0732">Signal</keyword>
<keyword evidence="9" id="KW-0408">Iron</keyword>
<evidence type="ECO:0000259" key="13">
    <source>
        <dbReference type="SMART" id="SM00062"/>
    </source>
</evidence>
<organism evidence="14 15">
    <name type="scientific">Pseudonocardia thermophila</name>
    <dbReference type="NCBI Taxonomy" id="1848"/>
    <lineage>
        <taxon>Bacteria</taxon>
        <taxon>Bacillati</taxon>
        <taxon>Actinomycetota</taxon>
        <taxon>Actinomycetes</taxon>
        <taxon>Pseudonocardiales</taxon>
        <taxon>Pseudonocardiaceae</taxon>
        <taxon>Pseudonocardia</taxon>
    </lineage>
</organism>
<dbReference type="PROSITE" id="PS51257">
    <property type="entry name" value="PROKAR_LIPOPROTEIN"/>
    <property type="match status" value="1"/>
</dbReference>
<accession>A0A1M6U794</accession>
<evidence type="ECO:0000256" key="8">
    <source>
        <dbReference type="ARBA" id="ARBA00022977"/>
    </source>
</evidence>
<evidence type="ECO:0000313" key="15">
    <source>
        <dbReference type="Proteomes" id="UP000184363"/>
    </source>
</evidence>
<evidence type="ECO:0000256" key="6">
    <source>
        <dbReference type="ARBA" id="ARBA00022723"/>
    </source>
</evidence>
<gene>
    <name evidence="14" type="ORF">SAMN05443637_109181</name>
</gene>
<feature type="chain" id="PRO_5039507870" description="Thiamine pyrimidine synthase" evidence="12">
    <location>
        <begin position="25"/>
        <end position="340"/>
    </location>
</feature>
<dbReference type="OrthoDB" id="5348911at2"/>
<name>A0A1M6U794_PSETH</name>
<evidence type="ECO:0000256" key="12">
    <source>
        <dbReference type="SAM" id="SignalP"/>
    </source>
</evidence>
<dbReference type="InterPro" id="IPR001638">
    <property type="entry name" value="Solute-binding_3/MltF_N"/>
</dbReference>
<sequence>MPLRARRAWLTAAVGVVTALLATACGGSSSSADVPAGGPTPLKMAFEWTCSGDWSVVYSGLEQKIFEKHGLALTYDRGQGGSDTVPMVAAGEFDVGLLGAAPTIIGAGQGLPITIVGAAATSGPVTILASPDIKQPADLEGRSLAVQTDQFEGAMWEAYVKATGIDGSKVEVIPADDATTAEFLAGKIDALVVFYPTASTQAVLAARPDLTILPMQDHVPAYGHLMVANNRYLAEHPDAVRGFVTAWSESAKWVVDHWDQAYQLLVSKCPEVDPAALKFSMEAYFDGYTGGYAKEHGIGTFEIAGIEKTQEVLESAGLAKDRPTAEFVSLDYLPSQPIMP</sequence>
<keyword evidence="5" id="KW-0808">Transferase</keyword>
<feature type="domain" description="Solute-binding protein family 3/N-terminal" evidence="13">
    <location>
        <begin position="56"/>
        <end position="257"/>
    </location>
</feature>
<reference evidence="14 15" key="1">
    <citation type="submission" date="2016-11" db="EMBL/GenBank/DDBJ databases">
        <authorList>
            <person name="Jaros S."/>
            <person name="Januszkiewicz K."/>
            <person name="Wedrychowicz H."/>
        </authorList>
    </citation>
    <scope>NUCLEOTIDE SEQUENCE [LARGE SCALE GENOMIC DNA]</scope>
    <source>
        <strain evidence="14 15">DSM 43832</strain>
    </source>
</reference>
<comment type="subunit">
    <text evidence="4">Homodimer.</text>
</comment>
<dbReference type="Pfam" id="PF09084">
    <property type="entry name" value="NMT1"/>
    <property type="match status" value="1"/>
</dbReference>
<dbReference type="EMBL" id="FRAP01000009">
    <property type="protein sequence ID" value="SHK65031.1"/>
    <property type="molecule type" value="Genomic_DNA"/>
</dbReference>